<protein>
    <submittedName>
        <fullName evidence="8">Radical SAM protein</fullName>
    </submittedName>
</protein>
<dbReference type="Pfam" id="PF04055">
    <property type="entry name" value="Radical_SAM"/>
    <property type="match status" value="1"/>
</dbReference>
<dbReference type="EMBL" id="VHSG01000006">
    <property type="protein sequence ID" value="TQV84260.1"/>
    <property type="molecule type" value="Genomic_DNA"/>
</dbReference>
<dbReference type="OrthoDB" id="9800840at2"/>
<keyword evidence="5" id="KW-0408">Iron</keyword>
<dbReference type="GO" id="GO:0003824">
    <property type="term" value="F:catalytic activity"/>
    <property type="evidence" value="ECO:0007669"/>
    <property type="project" value="InterPro"/>
</dbReference>
<comment type="caution">
    <text evidence="8">The sequence shown here is derived from an EMBL/GenBank/DDBJ whole genome shotgun (WGS) entry which is preliminary data.</text>
</comment>
<keyword evidence="4" id="KW-0479">Metal-binding</keyword>
<evidence type="ECO:0000313" key="9">
    <source>
        <dbReference type="Proteomes" id="UP000319732"/>
    </source>
</evidence>
<dbReference type="SUPFAM" id="SSF102114">
    <property type="entry name" value="Radical SAM enzymes"/>
    <property type="match status" value="1"/>
</dbReference>
<keyword evidence="2" id="KW-0004">4Fe-4S</keyword>
<sequence>MPAPRRVNRSLEGRYQVETGGSLKFGERFKKKFFVASSENYLNLTILPTEKCNFRCTYCYEDFALGKMSTDTIKGIKSLLSKAAPTLKGLSVNWFGGEPTLHIAAVKDISRHIMALRRKREFGYAASMTTNGYLLDRELLAELCALGIRKYQISLDGDKIDHDTTRKLTNGTGSFAKIWGNLLSFRGLEDQFKIILRLNISSCNSVSMLKLCERIKSRLLVDKRYVVNIEKINNLGEGISSDVEQYVAKDVDDTIARIRDSVGLSLRDQDETDKQSDPYICYAAMPNHLMIRADGSLGKCTVMLKDDRNIIGHLNTDGTYTLDNRKMELWTRGFVDMDAASLGCPAYRLPSIHTRKGVINSVTI</sequence>
<organism evidence="8 9">
    <name type="scientific">Exilibacterium tricleocarpae</name>
    <dbReference type="NCBI Taxonomy" id="2591008"/>
    <lineage>
        <taxon>Bacteria</taxon>
        <taxon>Pseudomonadati</taxon>
        <taxon>Pseudomonadota</taxon>
        <taxon>Gammaproteobacteria</taxon>
        <taxon>Cellvibrionales</taxon>
        <taxon>Cellvibrionaceae</taxon>
        <taxon>Exilibacterium</taxon>
    </lineage>
</organism>
<evidence type="ECO:0000256" key="2">
    <source>
        <dbReference type="ARBA" id="ARBA00022485"/>
    </source>
</evidence>
<dbReference type="CDD" id="cd01335">
    <property type="entry name" value="Radical_SAM"/>
    <property type="match status" value="1"/>
</dbReference>
<dbReference type="SFLD" id="SFLDS00029">
    <property type="entry name" value="Radical_SAM"/>
    <property type="match status" value="1"/>
</dbReference>
<dbReference type="GO" id="GO:0051539">
    <property type="term" value="F:4 iron, 4 sulfur cluster binding"/>
    <property type="evidence" value="ECO:0007669"/>
    <property type="project" value="UniProtKB-KW"/>
</dbReference>
<evidence type="ECO:0000256" key="4">
    <source>
        <dbReference type="ARBA" id="ARBA00022723"/>
    </source>
</evidence>
<dbReference type="UniPathway" id="UPA00782"/>
<name>A0A545U464_9GAMM</name>
<accession>A0A545U464</accession>
<dbReference type="InterPro" id="IPR007197">
    <property type="entry name" value="rSAM"/>
</dbReference>
<comment type="cofactor">
    <cofactor evidence="1">
        <name>[4Fe-4S] cluster</name>
        <dbReference type="ChEBI" id="CHEBI:49883"/>
    </cofactor>
</comment>
<dbReference type="InterPro" id="IPR058240">
    <property type="entry name" value="rSAM_sf"/>
</dbReference>
<keyword evidence="3" id="KW-0949">S-adenosyl-L-methionine</keyword>
<keyword evidence="9" id="KW-1185">Reference proteome</keyword>
<evidence type="ECO:0000259" key="7">
    <source>
        <dbReference type="Pfam" id="PF04055"/>
    </source>
</evidence>
<keyword evidence="6" id="KW-0411">Iron-sulfur</keyword>
<gene>
    <name evidence="8" type="ORF">FKG94_06280</name>
</gene>
<evidence type="ECO:0000256" key="1">
    <source>
        <dbReference type="ARBA" id="ARBA00001966"/>
    </source>
</evidence>
<dbReference type="InterPro" id="IPR013785">
    <property type="entry name" value="Aldolase_TIM"/>
</dbReference>
<proteinExistence type="predicted"/>
<reference evidence="8 9" key="1">
    <citation type="submission" date="2019-06" db="EMBL/GenBank/DDBJ databases">
        <title>Whole genome sequence for Cellvibrionaceae sp. R142.</title>
        <authorList>
            <person name="Wang G."/>
        </authorList>
    </citation>
    <scope>NUCLEOTIDE SEQUENCE [LARGE SCALE GENOMIC DNA]</scope>
    <source>
        <strain evidence="8 9">R142</strain>
    </source>
</reference>
<dbReference type="Proteomes" id="UP000319732">
    <property type="component" value="Unassembled WGS sequence"/>
</dbReference>
<dbReference type="Gene3D" id="3.20.20.70">
    <property type="entry name" value="Aldolase class I"/>
    <property type="match status" value="1"/>
</dbReference>
<dbReference type="PANTHER" id="PTHR43787">
    <property type="entry name" value="FEMO COFACTOR BIOSYNTHESIS PROTEIN NIFB-RELATED"/>
    <property type="match status" value="1"/>
</dbReference>
<evidence type="ECO:0000256" key="6">
    <source>
        <dbReference type="ARBA" id="ARBA00023014"/>
    </source>
</evidence>
<evidence type="ECO:0000313" key="8">
    <source>
        <dbReference type="EMBL" id="TQV84260.1"/>
    </source>
</evidence>
<dbReference type="SFLD" id="SFLDG01067">
    <property type="entry name" value="SPASM/twitch_domain_containing"/>
    <property type="match status" value="1"/>
</dbReference>
<feature type="domain" description="Radical SAM core" evidence="7">
    <location>
        <begin position="47"/>
        <end position="182"/>
    </location>
</feature>
<evidence type="ECO:0000256" key="5">
    <source>
        <dbReference type="ARBA" id="ARBA00023004"/>
    </source>
</evidence>
<evidence type="ECO:0000256" key="3">
    <source>
        <dbReference type="ARBA" id="ARBA00022691"/>
    </source>
</evidence>
<dbReference type="AlphaFoldDB" id="A0A545U464"/>
<dbReference type="GO" id="GO:0046872">
    <property type="term" value="F:metal ion binding"/>
    <property type="evidence" value="ECO:0007669"/>
    <property type="project" value="UniProtKB-KW"/>
</dbReference>
<dbReference type="PANTHER" id="PTHR43787:SF3">
    <property type="entry name" value="ARYLSULFATASE REGULATORY PROTEIN"/>
    <property type="match status" value="1"/>
</dbReference>